<gene>
    <name evidence="1" type="ORF">CEXT_534381</name>
</gene>
<comment type="caution">
    <text evidence="1">The sequence shown here is derived from an EMBL/GenBank/DDBJ whole genome shotgun (WGS) entry which is preliminary data.</text>
</comment>
<evidence type="ECO:0000313" key="2">
    <source>
        <dbReference type="Proteomes" id="UP001054945"/>
    </source>
</evidence>
<sequence>MPFSRAGVRPHDSWKVTPMGDTLEWTPYVWGDISPRFRRSMLPFQTYLELEKKKWQLRNRNTKIWVGCRLEYRRHHRICS</sequence>
<dbReference type="EMBL" id="BPLR01001419">
    <property type="protein sequence ID" value="GIZ02219.1"/>
    <property type="molecule type" value="Genomic_DNA"/>
</dbReference>
<keyword evidence="2" id="KW-1185">Reference proteome</keyword>
<evidence type="ECO:0000313" key="1">
    <source>
        <dbReference type="EMBL" id="GIZ02219.1"/>
    </source>
</evidence>
<dbReference type="AlphaFoldDB" id="A0AAV4Y6X0"/>
<organism evidence="1 2">
    <name type="scientific">Caerostris extrusa</name>
    <name type="common">Bark spider</name>
    <name type="synonym">Caerostris bankana</name>
    <dbReference type="NCBI Taxonomy" id="172846"/>
    <lineage>
        <taxon>Eukaryota</taxon>
        <taxon>Metazoa</taxon>
        <taxon>Ecdysozoa</taxon>
        <taxon>Arthropoda</taxon>
        <taxon>Chelicerata</taxon>
        <taxon>Arachnida</taxon>
        <taxon>Araneae</taxon>
        <taxon>Araneomorphae</taxon>
        <taxon>Entelegynae</taxon>
        <taxon>Araneoidea</taxon>
        <taxon>Araneidae</taxon>
        <taxon>Caerostris</taxon>
    </lineage>
</organism>
<dbReference type="Proteomes" id="UP001054945">
    <property type="component" value="Unassembled WGS sequence"/>
</dbReference>
<accession>A0AAV4Y6X0</accession>
<proteinExistence type="predicted"/>
<name>A0AAV4Y6X0_CAEEX</name>
<reference evidence="1 2" key="1">
    <citation type="submission" date="2021-06" db="EMBL/GenBank/DDBJ databases">
        <title>Caerostris extrusa draft genome.</title>
        <authorList>
            <person name="Kono N."/>
            <person name="Arakawa K."/>
        </authorList>
    </citation>
    <scope>NUCLEOTIDE SEQUENCE [LARGE SCALE GENOMIC DNA]</scope>
</reference>
<protein>
    <submittedName>
        <fullName evidence="1">Uncharacterized protein</fullName>
    </submittedName>
</protein>